<name>A0ABN1QUD2_9ACTN</name>
<keyword evidence="3" id="KW-1185">Reference proteome</keyword>
<evidence type="ECO:0000313" key="3">
    <source>
        <dbReference type="Proteomes" id="UP001500542"/>
    </source>
</evidence>
<evidence type="ECO:0000256" key="1">
    <source>
        <dbReference type="SAM" id="MobiDB-lite"/>
    </source>
</evidence>
<sequence>MQQRRVDEFRSYELSICPNRYYEQPTELNHPTAHDRAAVVGPTCPGRDRVESAR</sequence>
<organism evidence="2 3">
    <name type="scientific">Kribbella koreensis</name>
    <dbReference type="NCBI Taxonomy" id="57909"/>
    <lineage>
        <taxon>Bacteria</taxon>
        <taxon>Bacillati</taxon>
        <taxon>Actinomycetota</taxon>
        <taxon>Actinomycetes</taxon>
        <taxon>Propionibacteriales</taxon>
        <taxon>Kribbellaceae</taxon>
        <taxon>Kribbella</taxon>
    </lineage>
</organism>
<proteinExistence type="predicted"/>
<comment type="caution">
    <text evidence="2">The sequence shown here is derived from an EMBL/GenBank/DDBJ whole genome shotgun (WGS) entry which is preliminary data.</text>
</comment>
<reference evidence="2 3" key="1">
    <citation type="journal article" date="2019" name="Int. J. Syst. Evol. Microbiol.">
        <title>The Global Catalogue of Microorganisms (GCM) 10K type strain sequencing project: providing services to taxonomists for standard genome sequencing and annotation.</title>
        <authorList>
            <consortium name="The Broad Institute Genomics Platform"/>
            <consortium name="The Broad Institute Genome Sequencing Center for Infectious Disease"/>
            <person name="Wu L."/>
            <person name="Ma J."/>
        </authorList>
    </citation>
    <scope>NUCLEOTIDE SEQUENCE [LARGE SCALE GENOMIC DNA]</scope>
    <source>
        <strain evidence="2 3">JCM 10977</strain>
    </source>
</reference>
<dbReference type="Proteomes" id="UP001500542">
    <property type="component" value="Unassembled WGS sequence"/>
</dbReference>
<protein>
    <submittedName>
        <fullName evidence="2">Uncharacterized protein</fullName>
    </submittedName>
</protein>
<gene>
    <name evidence="2" type="ORF">GCM10009554_43740</name>
</gene>
<evidence type="ECO:0000313" key="2">
    <source>
        <dbReference type="EMBL" id="GAA0947141.1"/>
    </source>
</evidence>
<feature type="region of interest" description="Disordered" evidence="1">
    <location>
        <begin position="27"/>
        <end position="54"/>
    </location>
</feature>
<dbReference type="EMBL" id="BAAAHK010000009">
    <property type="protein sequence ID" value="GAA0947141.1"/>
    <property type="molecule type" value="Genomic_DNA"/>
</dbReference>
<accession>A0ABN1QUD2</accession>